<dbReference type="Proteomes" id="UP001595733">
    <property type="component" value="Unassembled WGS sequence"/>
</dbReference>
<organism evidence="1 2">
    <name type="scientific">Chryseomicrobium palamuruense</name>
    <dbReference type="NCBI Taxonomy" id="682973"/>
    <lineage>
        <taxon>Bacteria</taxon>
        <taxon>Bacillati</taxon>
        <taxon>Bacillota</taxon>
        <taxon>Bacilli</taxon>
        <taxon>Bacillales</taxon>
        <taxon>Caryophanaceae</taxon>
        <taxon>Chryseomicrobium</taxon>
    </lineage>
</organism>
<dbReference type="InterPro" id="IPR029063">
    <property type="entry name" value="SAM-dependent_MTases_sf"/>
</dbReference>
<dbReference type="PANTHER" id="PTHR35276:SF1">
    <property type="entry name" value="TRNA (MNM(5)S(2)U34)-METHYLTRANSFERASE, CHLOROPLASTIC"/>
    <property type="match status" value="1"/>
</dbReference>
<keyword evidence="2" id="KW-1185">Reference proteome</keyword>
<protein>
    <submittedName>
        <fullName evidence="1">Class I SAM-dependent methyltransferase</fullName>
    </submittedName>
</protein>
<name>A0ABV8UZ15_9BACL</name>
<accession>A0ABV8UZ15</accession>
<dbReference type="GO" id="GO:0032259">
    <property type="term" value="P:methylation"/>
    <property type="evidence" value="ECO:0007669"/>
    <property type="project" value="UniProtKB-KW"/>
</dbReference>
<comment type="caution">
    <text evidence="1">The sequence shown here is derived from an EMBL/GenBank/DDBJ whole genome shotgun (WGS) entry which is preliminary data.</text>
</comment>
<keyword evidence="1" id="KW-0489">Methyltransferase</keyword>
<dbReference type="Pfam" id="PF06962">
    <property type="entry name" value="rRNA_methylase"/>
    <property type="match status" value="1"/>
</dbReference>
<dbReference type="CDD" id="cd02440">
    <property type="entry name" value="AdoMet_MTases"/>
    <property type="match status" value="1"/>
</dbReference>
<dbReference type="EMBL" id="JBHSEF010000026">
    <property type="protein sequence ID" value="MFC4355861.1"/>
    <property type="molecule type" value="Genomic_DNA"/>
</dbReference>
<evidence type="ECO:0000313" key="2">
    <source>
        <dbReference type="Proteomes" id="UP001595733"/>
    </source>
</evidence>
<proteinExistence type="predicted"/>
<dbReference type="RefSeq" id="WP_378142423.1">
    <property type="nucleotide sequence ID" value="NZ_JBHSEF010000026.1"/>
</dbReference>
<evidence type="ECO:0000313" key="1">
    <source>
        <dbReference type="EMBL" id="MFC4355861.1"/>
    </source>
</evidence>
<gene>
    <name evidence="1" type="ORF">ACFO0S_12445</name>
</gene>
<keyword evidence="1" id="KW-0808">Transferase</keyword>
<dbReference type="InterPro" id="IPR010719">
    <property type="entry name" value="MnmM_MeTrfase"/>
</dbReference>
<dbReference type="Gene3D" id="3.40.50.150">
    <property type="entry name" value="Vaccinia Virus protein VP39"/>
    <property type="match status" value="1"/>
</dbReference>
<dbReference type="SUPFAM" id="SSF53335">
    <property type="entry name" value="S-adenosyl-L-methionine-dependent methyltransferases"/>
    <property type="match status" value="1"/>
</dbReference>
<reference evidence="2" key="1">
    <citation type="journal article" date="2019" name="Int. J. Syst. Evol. Microbiol.">
        <title>The Global Catalogue of Microorganisms (GCM) 10K type strain sequencing project: providing services to taxonomists for standard genome sequencing and annotation.</title>
        <authorList>
            <consortium name="The Broad Institute Genomics Platform"/>
            <consortium name="The Broad Institute Genome Sequencing Center for Infectious Disease"/>
            <person name="Wu L."/>
            <person name="Ma J."/>
        </authorList>
    </citation>
    <scope>NUCLEOTIDE SEQUENCE [LARGE SCALE GENOMIC DNA]</scope>
    <source>
        <strain evidence="2">CCUG 50353</strain>
    </source>
</reference>
<dbReference type="GO" id="GO:0008168">
    <property type="term" value="F:methyltransferase activity"/>
    <property type="evidence" value="ECO:0007669"/>
    <property type="project" value="UniProtKB-KW"/>
</dbReference>
<dbReference type="PANTHER" id="PTHR35276">
    <property type="entry name" value="S-ADENOSYL-L-METHIONINE-DEPENDENT METHYLTRANSFERASES SUPERFAMILY PROTEIN"/>
    <property type="match status" value="1"/>
</dbReference>
<sequence>MLQNALNQAKSYMKEIVLPEDHVVDATAGNGHDTLFLARLVGKNGKVTAFDIQAAAIDATRERLVREQAIHQVTLYHGSHADLSTVVTLPIRAAMFNLGYLPGADRSITTTSDSTWTAILGTLNLLLPGGRTVIVLYHGHESGKRERERVLQQVADLPQEQFQVLHTAFLNQQNSPPELVVIEKKKQPVR</sequence>